<evidence type="ECO:0000313" key="1">
    <source>
        <dbReference type="EMBL" id="EYB95606.1"/>
    </source>
</evidence>
<dbReference type="EMBL" id="JARK01001493">
    <property type="protein sequence ID" value="EYB95606.1"/>
    <property type="molecule type" value="Genomic_DNA"/>
</dbReference>
<gene>
    <name evidence="1" type="primary">Acey_s0157.g3160</name>
    <name evidence="1" type="ORF">Y032_0157g3160</name>
</gene>
<sequence>MYIKHSNTYDNFFSKIWATRVGAKFKQWQAPVNEVIERLANDVMMGIQALKESNLLNSLFIEKLVIHVTIQRKTTKSPP</sequence>
<dbReference type="Proteomes" id="UP000024635">
    <property type="component" value="Unassembled WGS sequence"/>
</dbReference>
<reference evidence="2" key="1">
    <citation type="journal article" date="2015" name="Nat. Genet.">
        <title>The genome and transcriptome of the zoonotic hookworm Ancylostoma ceylanicum identify infection-specific gene families.</title>
        <authorList>
            <person name="Schwarz E.M."/>
            <person name="Hu Y."/>
            <person name="Antoshechkin I."/>
            <person name="Miller M.M."/>
            <person name="Sternberg P.W."/>
            <person name="Aroian R.V."/>
        </authorList>
    </citation>
    <scope>NUCLEOTIDE SEQUENCE</scope>
    <source>
        <strain evidence="2">HY135</strain>
    </source>
</reference>
<keyword evidence="2" id="KW-1185">Reference proteome</keyword>
<protein>
    <submittedName>
        <fullName evidence="1">Uncharacterized protein</fullName>
    </submittedName>
</protein>
<accession>A0A016SZ02</accession>
<comment type="caution">
    <text evidence="1">The sequence shown here is derived from an EMBL/GenBank/DDBJ whole genome shotgun (WGS) entry which is preliminary data.</text>
</comment>
<proteinExistence type="predicted"/>
<name>A0A016SZ02_9BILA</name>
<dbReference type="AlphaFoldDB" id="A0A016SZ02"/>
<organism evidence="1 2">
    <name type="scientific">Ancylostoma ceylanicum</name>
    <dbReference type="NCBI Taxonomy" id="53326"/>
    <lineage>
        <taxon>Eukaryota</taxon>
        <taxon>Metazoa</taxon>
        <taxon>Ecdysozoa</taxon>
        <taxon>Nematoda</taxon>
        <taxon>Chromadorea</taxon>
        <taxon>Rhabditida</taxon>
        <taxon>Rhabditina</taxon>
        <taxon>Rhabditomorpha</taxon>
        <taxon>Strongyloidea</taxon>
        <taxon>Ancylostomatidae</taxon>
        <taxon>Ancylostomatinae</taxon>
        <taxon>Ancylostoma</taxon>
    </lineage>
</organism>
<evidence type="ECO:0000313" key="2">
    <source>
        <dbReference type="Proteomes" id="UP000024635"/>
    </source>
</evidence>